<dbReference type="PANTHER" id="PTHR36112">
    <property type="entry name" value="RIBOSOMAL RNA SMALL SUBUNIT METHYLTRANSFERASE J"/>
    <property type="match status" value="1"/>
</dbReference>
<organism evidence="1 2">
    <name type="scientific">Mesobacillus campisalis</name>
    <dbReference type="NCBI Taxonomy" id="1408103"/>
    <lineage>
        <taxon>Bacteria</taxon>
        <taxon>Bacillati</taxon>
        <taxon>Bacillota</taxon>
        <taxon>Bacilli</taxon>
        <taxon>Bacillales</taxon>
        <taxon>Bacillaceae</taxon>
        <taxon>Mesobacillus</taxon>
    </lineage>
</organism>
<dbReference type="InterPro" id="IPR029063">
    <property type="entry name" value="SAM-dependent_MTases_sf"/>
</dbReference>
<evidence type="ECO:0000313" key="2">
    <source>
        <dbReference type="Proteomes" id="UP000034166"/>
    </source>
</evidence>
<keyword evidence="2" id="KW-1185">Reference proteome</keyword>
<evidence type="ECO:0000313" key="1">
    <source>
        <dbReference type="EMBL" id="KKK37673.1"/>
    </source>
</evidence>
<dbReference type="SUPFAM" id="SSF53335">
    <property type="entry name" value="S-adenosyl-L-methionine-dependent methyltransferases"/>
    <property type="match status" value="1"/>
</dbReference>
<dbReference type="Proteomes" id="UP000034166">
    <property type="component" value="Unassembled WGS sequence"/>
</dbReference>
<dbReference type="RefSeq" id="WP_046524234.1">
    <property type="nucleotide sequence ID" value="NZ_LAYY01000013.1"/>
</dbReference>
<dbReference type="PATRIC" id="fig|1408103.3.peg.2957"/>
<dbReference type="Gene3D" id="3.40.50.150">
    <property type="entry name" value="Vaccinia Virus protein VP39"/>
    <property type="match status" value="1"/>
</dbReference>
<dbReference type="AlphaFoldDB" id="A0A0M2SU50"/>
<dbReference type="EMBL" id="LAYY01000013">
    <property type="protein sequence ID" value="KKK37673.1"/>
    <property type="molecule type" value="Genomic_DNA"/>
</dbReference>
<proteinExistence type="predicted"/>
<reference evidence="1 2" key="1">
    <citation type="submission" date="2015-04" db="EMBL/GenBank/DDBJ databases">
        <title>Taxonomic description and genome sequence of Bacillus campisalis sp. nov., a novel member of the genus Bacillus isolated from solar saltern.</title>
        <authorList>
            <person name="Mathan Kumar R."/>
            <person name="Kaur G."/>
            <person name="Kumar A."/>
            <person name="Singh N.K."/>
            <person name="Kaur N."/>
            <person name="Kumar N."/>
            <person name="Mayilraj S."/>
        </authorList>
    </citation>
    <scope>NUCLEOTIDE SEQUENCE [LARGE SCALE GENOMIC DNA]</scope>
    <source>
        <strain evidence="1 2">SA2-6</strain>
    </source>
</reference>
<dbReference type="PANTHER" id="PTHR36112:SF1">
    <property type="entry name" value="RIBOSOMAL RNA SMALL SUBUNIT METHYLTRANSFERASE J"/>
    <property type="match status" value="1"/>
</dbReference>
<dbReference type="OrthoDB" id="1653798at2"/>
<protein>
    <recommendedName>
        <fullName evidence="3">SAM-dependent methyltransferase</fullName>
    </recommendedName>
</protein>
<evidence type="ECO:0008006" key="3">
    <source>
        <dbReference type="Google" id="ProtNLM"/>
    </source>
</evidence>
<sequence length="258" mass="28573">MIVTTAGRTNEDMIRQAEQIAQALGSPYVPRNKRSVLQLMESVKGDCLVVGKNRLELYPRGEDEPFFFHPNSAMFRVKRLLKGEKDPFLEASGFGEGMSLLDCTLGLGSDSIVASFAAGASGKVIGVEGNPVLAYIVAAGLMSWSSGLPPMDKAMRRVSVVQGEALAVMERMDGASIDCVYFDPMFEESILESDGIRGLTNFALNETLTKEMMEQALRIARKRVILKDHFRSSRFENFGFQVFRRKSATFHFGIIEKP</sequence>
<dbReference type="InterPro" id="IPR007536">
    <property type="entry name" value="16SrRNA_methylTrfase_J"/>
</dbReference>
<comment type="caution">
    <text evidence="1">The sequence shown here is derived from an EMBL/GenBank/DDBJ whole genome shotgun (WGS) entry which is preliminary data.</text>
</comment>
<accession>A0A0M2SU50</accession>
<name>A0A0M2SU50_9BACI</name>
<dbReference type="GO" id="GO:0008990">
    <property type="term" value="F:rRNA (guanine-N2-)-methyltransferase activity"/>
    <property type="evidence" value="ECO:0007669"/>
    <property type="project" value="InterPro"/>
</dbReference>
<dbReference type="Pfam" id="PF04445">
    <property type="entry name" value="SAM_MT"/>
    <property type="match status" value="1"/>
</dbReference>
<gene>
    <name evidence="1" type="ORF">WQ57_13150</name>
</gene>